<dbReference type="EMBL" id="JAPZED010000005">
    <property type="protein sequence ID" value="MCZ7693667.1"/>
    <property type="molecule type" value="Genomic_DNA"/>
</dbReference>
<evidence type="ECO:0000313" key="29">
    <source>
        <dbReference type="Proteomes" id="UP000260808"/>
    </source>
</evidence>
<dbReference type="Proteomes" id="UP000234849">
    <property type="component" value="Unassembled WGS sequence"/>
</dbReference>
<dbReference type="Proteomes" id="UP000283992">
    <property type="component" value="Unassembled WGS sequence"/>
</dbReference>
<dbReference type="EMBL" id="NIHM01000014">
    <property type="protein sequence ID" value="PLT54163.1"/>
    <property type="molecule type" value="Genomic_DNA"/>
</dbReference>
<dbReference type="Proteomes" id="UP000260808">
    <property type="component" value="Unassembled WGS sequence"/>
</dbReference>
<evidence type="ECO:0000313" key="5">
    <source>
        <dbReference type="EMBL" id="MCZ0690198.1"/>
    </source>
</evidence>
<organism evidence="13 26">
    <name type="scientific">Mediterraneibacter gnavus</name>
    <name type="common">Ruminococcus gnavus</name>
    <dbReference type="NCBI Taxonomy" id="33038"/>
    <lineage>
        <taxon>Bacteria</taxon>
        <taxon>Bacillati</taxon>
        <taxon>Bacillota</taxon>
        <taxon>Clostridia</taxon>
        <taxon>Lachnospirales</taxon>
        <taxon>Lachnospiraceae</taxon>
        <taxon>Mediterraneibacter</taxon>
    </lineage>
</organism>
<dbReference type="EMBL" id="JAQMLA010000060">
    <property type="protein sequence ID" value="MDB8688031.1"/>
    <property type="molecule type" value="Genomic_DNA"/>
</dbReference>
<evidence type="ECO:0000313" key="23">
    <source>
        <dbReference type="EMBL" id="RHJ12932.1"/>
    </source>
</evidence>
<evidence type="ECO:0000313" key="26">
    <source>
        <dbReference type="Proteomes" id="UP000234849"/>
    </source>
</evidence>
<dbReference type="AlphaFoldDB" id="A0A2N5NGT6"/>
<dbReference type="EMBL" id="JAPRBD010000011">
    <property type="protein sequence ID" value="MCZ0690198.1"/>
    <property type="molecule type" value="Genomic_DNA"/>
</dbReference>
<evidence type="ECO:0000313" key="22">
    <source>
        <dbReference type="EMBL" id="RHG87944.1"/>
    </source>
</evidence>
<dbReference type="Proteomes" id="UP001076974">
    <property type="component" value="Unassembled WGS sequence"/>
</dbReference>
<evidence type="ECO:0000313" key="11">
    <source>
        <dbReference type="EMBL" id="NSI59921.1"/>
    </source>
</evidence>
<dbReference type="EMBL" id="NIHT01000024">
    <property type="protein sequence ID" value="PLT72340.1"/>
    <property type="molecule type" value="Genomic_DNA"/>
</dbReference>
<evidence type="ECO:0000313" key="34">
    <source>
        <dbReference type="Proteomes" id="UP000285610"/>
    </source>
</evidence>
<reference evidence="2" key="5">
    <citation type="submission" date="2021-10" db="EMBL/GenBank/DDBJ databases">
        <title>Collection of gut derived symbiotic bacterial strains cultured from healthy donors.</title>
        <authorList>
            <person name="Lin H."/>
            <person name="Littmann E."/>
            <person name="Claire K."/>
            <person name="Pamer E."/>
        </authorList>
    </citation>
    <scope>NUCLEOTIDE SEQUENCE</scope>
    <source>
        <strain evidence="3">MSK.23.18</strain>
        <strain evidence="2">MSK.23.4</strain>
    </source>
</reference>
<dbReference type="EMBL" id="JAAIRY010000012">
    <property type="protein sequence ID" value="NSI65361.1"/>
    <property type="molecule type" value="Genomic_DNA"/>
</dbReference>
<protein>
    <submittedName>
        <fullName evidence="13">Spore coat protein CotJB</fullName>
    </submittedName>
</protein>
<dbReference type="EMBL" id="QSIR01000013">
    <property type="protein sequence ID" value="RHD05623.1"/>
    <property type="molecule type" value="Genomic_DNA"/>
</dbReference>
<dbReference type="Pfam" id="PF12652">
    <property type="entry name" value="CotJB"/>
    <property type="match status" value="1"/>
</dbReference>
<comment type="caution">
    <text evidence="13">The sequence shown here is derived from an EMBL/GenBank/DDBJ whole genome shotgun (WGS) entry which is preliminary data.</text>
</comment>
<dbReference type="EMBL" id="JAPRAY010000013">
    <property type="protein sequence ID" value="MCZ0667914.1"/>
    <property type="molecule type" value="Genomic_DNA"/>
</dbReference>
<dbReference type="Proteomes" id="UP000285697">
    <property type="component" value="Unassembled WGS sequence"/>
</dbReference>
<dbReference type="Proteomes" id="UP001212160">
    <property type="component" value="Unassembled WGS sequence"/>
</dbReference>
<evidence type="ECO:0000313" key="13">
    <source>
        <dbReference type="EMBL" id="PLT54163.1"/>
    </source>
</evidence>
<dbReference type="EMBL" id="QRLN01000007">
    <property type="protein sequence ID" value="RHJ12932.1"/>
    <property type="molecule type" value="Genomic_DNA"/>
</dbReference>
<evidence type="ECO:0000313" key="12">
    <source>
        <dbReference type="EMBL" id="NSI65361.1"/>
    </source>
</evidence>
<evidence type="ECO:0000313" key="8">
    <source>
        <dbReference type="EMBL" id="MDB8739623.1"/>
    </source>
</evidence>
<dbReference type="EMBL" id="QRIS01000003">
    <property type="protein sequence ID" value="RHG87944.1"/>
    <property type="molecule type" value="Genomic_DNA"/>
</dbReference>
<reference evidence="7" key="9">
    <citation type="submission" date="2023-01" db="EMBL/GenBank/DDBJ databases">
        <title>Human gut microbiome strain richness.</title>
        <authorList>
            <person name="Chen-Liaw A."/>
        </authorList>
    </citation>
    <scope>NUCLEOTIDE SEQUENCE</scope>
    <source>
        <strain evidence="8">1001217st1_A9_1001217B_191108</strain>
        <strain evidence="7">RTP21484st1_H11_RTP21484_190118</strain>
    </source>
</reference>
<dbReference type="EMBL" id="QRQE01000027">
    <property type="protein sequence ID" value="RHM74463.1"/>
    <property type="molecule type" value="Genomic_DNA"/>
</dbReference>
<dbReference type="Proteomes" id="UP001296643">
    <property type="component" value="Unassembled WGS sequence"/>
</dbReference>
<evidence type="ECO:0000313" key="15">
    <source>
        <dbReference type="EMBL" id="PLT74801.1"/>
    </source>
</evidence>
<dbReference type="EMBL" id="QSSX01000044">
    <property type="protein sequence ID" value="RGM19378.1"/>
    <property type="molecule type" value="Genomic_DNA"/>
</dbReference>
<dbReference type="Proteomes" id="UP000285610">
    <property type="component" value="Unassembled WGS sequence"/>
</dbReference>
<keyword evidence="13" id="KW-0946">Virion</keyword>
<evidence type="ECO:0000313" key="3">
    <source>
        <dbReference type="EMBL" id="MCB5620737.1"/>
    </source>
</evidence>
<evidence type="ECO:0000313" key="28">
    <source>
        <dbReference type="Proteomes" id="UP000235093"/>
    </source>
</evidence>
<proteinExistence type="predicted"/>
<dbReference type="Proteomes" id="UP000283981">
    <property type="component" value="Unassembled WGS sequence"/>
</dbReference>
<reference evidence="4" key="6">
    <citation type="submission" date="2022-11" db="EMBL/GenBank/DDBJ databases">
        <title>Temperate bacteriophages infecting mucin-degrading bacterium Ruminococcus gnavus from the human gut.</title>
        <authorList>
            <person name="Buttimer C."/>
        </authorList>
    </citation>
    <scope>NUCLEOTIDE SEQUENCE</scope>
    <source>
        <strain evidence="4">CCUG 49994</strain>
        <strain evidence="5">CCUG 52279</strain>
    </source>
</reference>
<reference evidence="29 30" key="2">
    <citation type="submission" date="2018-08" db="EMBL/GenBank/DDBJ databases">
        <title>A genome reference for cultivated species of the human gut microbiota.</title>
        <authorList>
            <person name="Zou Y."/>
            <person name="Xue W."/>
            <person name="Luo G."/>
        </authorList>
    </citation>
    <scope>NUCLEOTIDE SEQUENCE [LARGE SCALE GENOMIC DNA]</scope>
    <source>
        <strain evidence="19 30">AF19-16AC</strain>
        <strain evidence="18 36">AF27-4BH</strain>
        <strain evidence="24 34">AF33-12</strain>
        <strain evidence="23 32">AM12-54</strain>
        <strain evidence="22 31">AM21-18</strain>
        <strain evidence="21 35">AM22-7AC</strain>
        <strain evidence="20 33">AM32-6</strain>
        <strain evidence="17 29">TF01-20-2</strain>
    </source>
</reference>
<evidence type="ECO:0000313" key="24">
    <source>
        <dbReference type="EMBL" id="RHM74463.1"/>
    </source>
</evidence>
<dbReference type="Proteomes" id="UP000283834">
    <property type="component" value="Unassembled WGS sequence"/>
</dbReference>
<evidence type="ECO:0000313" key="25">
    <source>
        <dbReference type="Proteomes" id="UP000234840"/>
    </source>
</evidence>
<dbReference type="Proteomes" id="UP001297422">
    <property type="component" value="Unassembled WGS sequence"/>
</dbReference>
<dbReference type="GeneID" id="57433003"/>
<dbReference type="Proteomes" id="UP001296581">
    <property type="component" value="Unassembled WGS sequence"/>
</dbReference>
<dbReference type="EMBL" id="JAQMLR010000014">
    <property type="protein sequence ID" value="MDB8739623.1"/>
    <property type="molecule type" value="Genomic_DNA"/>
</dbReference>
<reference evidence="25 26" key="1">
    <citation type="journal article" date="2017" name="Genome Med.">
        <title>A novel Ruminococcus gnavus clade enriched in inflammatory bowel disease patients.</title>
        <authorList>
            <person name="Hall A.B."/>
            <person name="Yassour M."/>
            <person name="Sauk J."/>
            <person name="Garner A."/>
            <person name="Jiang X."/>
            <person name="Arthur T."/>
            <person name="Lagoudas G.K."/>
            <person name="Vatanen T."/>
            <person name="Fornelos N."/>
            <person name="Wilson R."/>
            <person name="Bertha M."/>
            <person name="Cohen M."/>
            <person name="Garber J."/>
            <person name="Khalili H."/>
            <person name="Gevers D."/>
            <person name="Ananthakrishnan A.N."/>
            <person name="Kugathasan S."/>
            <person name="Lander E.S."/>
            <person name="Blainey P."/>
            <person name="Vlamakis H."/>
            <person name="Xavier R.J."/>
            <person name="Huttenhower C."/>
        </authorList>
    </citation>
    <scope>NUCLEOTIDE SEQUENCE [LARGE SCALE GENOMIC DNA]</scope>
    <source>
        <strain evidence="13 26">RJX1118</strain>
        <strain evidence="15 27">RJX1124</strain>
        <strain evidence="14 28">RJX1125</strain>
        <strain evidence="16 25">RJX1128</strain>
    </source>
</reference>
<evidence type="ECO:0000313" key="16">
    <source>
        <dbReference type="EMBL" id="PLT88769.1"/>
    </source>
</evidence>
<dbReference type="EMBL" id="QRTJ01000011">
    <property type="protein sequence ID" value="RGQ68365.1"/>
    <property type="molecule type" value="Genomic_DNA"/>
</dbReference>
<evidence type="ECO:0000313" key="17">
    <source>
        <dbReference type="EMBL" id="RGM19378.1"/>
    </source>
</evidence>
<dbReference type="Proteomes" id="UP000286137">
    <property type="component" value="Unassembled WGS sequence"/>
</dbReference>
<evidence type="ECO:0000313" key="19">
    <source>
        <dbReference type="EMBL" id="RGT35980.1"/>
    </source>
</evidence>
<dbReference type="Proteomes" id="UP001211731">
    <property type="component" value="Unassembled WGS sequence"/>
</dbReference>
<evidence type="ECO:0000313" key="30">
    <source>
        <dbReference type="Proteomes" id="UP000283834"/>
    </source>
</evidence>
<dbReference type="EMBL" id="QRIA01000033">
    <property type="protein sequence ID" value="RHG14406.1"/>
    <property type="molecule type" value="Genomic_DNA"/>
</dbReference>
<evidence type="ECO:0000313" key="21">
    <source>
        <dbReference type="EMBL" id="RHG14406.1"/>
    </source>
</evidence>
<dbReference type="Proteomes" id="UP001296580">
    <property type="component" value="Unassembled WGS sequence"/>
</dbReference>
<reference evidence="9" key="7">
    <citation type="submission" date="2022-12" db="EMBL/GenBank/DDBJ databases">
        <title>Genome of R. gnavus strain RSHDN_120.</title>
        <authorList>
            <person name="Abdugheni R."/>
        </authorList>
    </citation>
    <scope>NUCLEOTIDE SEQUENCE</scope>
    <source>
        <strain evidence="9">RSHDN_120</strain>
    </source>
</reference>
<evidence type="ECO:0000313" key="4">
    <source>
        <dbReference type="EMBL" id="MCZ0667914.1"/>
    </source>
</evidence>
<evidence type="ECO:0000313" key="7">
    <source>
        <dbReference type="EMBL" id="MDB8688031.1"/>
    </source>
</evidence>
<dbReference type="EMBL" id="JAJBNC010000040">
    <property type="protein sequence ID" value="MCB5495390.1"/>
    <property type="molecule type" value="Genomic_DNA"/>
</dbReference>
<evidence type="ECO:0000259" key="1">
    <source>
        <dbReference type="Pfam" id="PF12652"/>
    </source>
</evidence>
<dbReference type="EMBL" id="JAJBOM010000032">
    <property type="protein sequence ID" value="MCB5620737.1"/>
    <property type="molecule type" value="Genomic_DNA"/>
</dbReference>
<evidence type="ECO:0000313" key="36">
    <source>
        <dbReference type="Proteomes" id="UP000286137"/>
    </source>
</evidence>
<dbReference type="EMBL" id="QRWQ01000025">
    <property type="protein sequence ID" value="RGT35980.1"/>
    <property type="molecule type" value="Genomic_DNA"/>
</dbReference>
<dbReference type="Proteomes" id="UP000234891">
    <property type="component" value="Unassembled WGS sequence"/>
</dbReference>
<evidence type="ECO:0000313" key="9">
    <source>
        <dbReference type="EMBL" id="MDE1202687.1"/>
    </source>
</evidence>
<evidence type="ECO:0000313" key="20">
    <source>
        <dbReference type="EMBL" id="RHD05623.1"/>
    </source>
</evidence>
<evidence type="ECO:0000313" key="31">
    <source>
        <dbReference type="Proteomes" id="UP000283981"/>
    </source>
</evidence>
<dbReference type="STRING" id="33038.GCA_900067245_03138"/>
<keyword evidence="13" id="KW-0167">Capsid protein</keyword>
<dbReference type="Proteomes" id="UP000234840">
    <property type="component" value="Unassembled WGS sequence"/>
</dbReference>
<evidence type="ECO:0000313" key="10">
    <source>
        <dbReference type="EMBL" id="NSI18195.1"/>
    </source>
</evidence>
<dbReference type="PIRSF" id="PIRSF010606">
    <property type="entry name" value="Spore_coat_CotJB"/>
    <property type="match status" value="1"/>
</dbReference>
<dbReference type="Proteomes" id="UP000235093">
    <property type="component" value="Unassembled WGS sequence"/>
</dbReference>
<reference evidence="10" key="3">
    <citation type="journal article" date="2020" name="Cell Host Microbe">
        <title>Functional and Genomic Variation between Human-Derived Isolates of Lachnospiraceae Reveals Inter- and Intra-Species Diversity.</title>
        <authorList>
            <person name="Sorbara M.T."/>
            <person name="Littmann E.R."/>
            <person name="Fontana E."/>
            <person name="Moody T.U."/>
            <person name="Kohout C.E."/>
            <person name="Gjonbalaj M."/>
            <person name="Eaton V."/>
            <person name="Seok R."/>
            <person name="Leiner I.M."/>
            <person name="Pamer E.G."/>
        </authorList>
    </citation>
    <scope>NUCLEOTIDE SEQUENCE</scope>
    <source>
        <strain evidence="12">MSK.11.9</strain>
        <strain evidence="11">MSK.15.32</strain>
        <strain evidence="10">MSK.22.53</strain>
    </source>
</reference>
<dbReference type="Proteomes" id="UP001297370">
    <property type="component" value="Unassembled WGS sequence"/>
</dbReference>
<reference evidence="6" key="8">
    <citation type="submission" date="2022-12" db="EMBL/GenBank/DDBJ databases">
        <title>Genome of R. gnavus strain RSHDN_123.</title>
        <authorList>
            <person name="Abdugheni R."/>
        </authorList>
    </citation>
    <scope>NUCLEOTIDE SEQUENCE</scope>
    <source>
        <strain evidence="6">RSHDN_123</strain>
    </source>
</reference>
<dbReference type="EMBL" id="NIHS01000002">
    <property type="protein sequence ID" value="PLT74801.1"/>
    <property type="molecule type" value="Genomic_DNA"/>
</dbReference>
<dbReference type="Proteomes" id="UP000284472">
    <property type="component" value="Unassembled WGS sequence"/>
</dbReference>
<name>A0A2N5NGT6_MEDGN</name>
<gene>
    <name evidence="13" type="ORF">CDL18_10690</name>
    <name evidence="16" type="ORF">CDL20_03080</name>
    <name evidence="14" type="ORF">CDL23_13425</name>
    <name evidence="15" type="ORF">CDL26_01675</name>
    <name evidence="23" type="ORF">DW142_06635</name>
    <name evidence="22" type="ORF">DW243_02785</name>
    <name evidence="21" type="ORF">DW270_15495</name>
    <name evidence="20" type="ORF">DW812_09640</name>
    <name evidence="19" type="ORF">DWX36_15650</name>
    <name evidence="18" type="ORF">DWY88_07295</name>
    <name evidence="24" type="ORF">DWZ50_11340</name>
    <name evidence="17" type="ORF">DXC31_14070</name>
    <name evidence="10" type="ORF">G4958_02240</name>
    <name evidence="12" type="ORF">G4981_08780</name>
    <name evidence="11" type="ORF">G4993_16260</name>
    <name evidence="3" type="ORF">LIQ08_16510</name>
    <name evidence="2" type="ORF">LIQ10_16890</name>
    <name evidence="9" type="ORF">O4N78_03705</name>
    <name evidence="6" type="ORF">O8D18_06385</name>
    <name evidence="5" type="ORF">OZZ16_09795</name>
    <name evidence="4" type="ORF">OZZ17_10205</name>
    <name evidence="8" type="ORF">PNU63_12710</name>
    <name evidence="7" type="ORF">PNW85_15405</name>
</gene>
<reference evidence="10" key="4">
    <citation type="submission" date="2020-02" db="EMBL/GenBank/DDBJ databases">
        <authorList>
            <person name="Littmann E."/>
            <person name="Sorbara M."/>
        </authorList>
    </citation>
    <scope>NUCLEOTIDE SEQUENCE</scope>
    <source>
        <strain evidence="12">MSK.11.9</strain>
        <strain evidence="11">MSK.15.32</strain>
        <strain evidence="10">MSK.22.53</strain>
    </source>
</reference>
<sequence length="89" mass="10409">MTDRPCRTELLNHINAVSFAVDEVKLYLDTHPQDPDALAYFEKYSRMRNQAMKEYAMNFGPLTIDTATASCSEYWKWINEPWPWQEGGC</sequence>
<evidence type="ECO:0000313" key="33">
    <source>
        <dbReference type="Proteomes" id="UP000284472"/>
    </source>
</evidence>
<evidence type="ECO:0000313" key="35">
    <source>
        <dbReference type="Proteomes" id="UP000285697"/>
    </source>
</evidence>
<dbReference type="EMBL" id="NIHW01000004">
    <property type="protein sequence ID" value="PLT88769.1"/>
    <property type="molecule type" value="Genomic_DNA"/>
</dbReference>
<evidence type="ECO:0000313" key="14">
    <source>
        <dbReference type="EMBL" id="PLT72340.1"/>
    </source>
</evidence>
<evidence type="ECO:0000313" key="18">
    <source>
        <dbReference type="EMBL" id="RGQ68365.1"/>
    </source>
</evidence>
<dbReference type="EMBL" id="JAPZEG010000002">
    <property type="protein sequence ID" value="MDE1202687.1"/>
    <property type="molecule type" value="Genomic_DNA"/>
</dbReference>
<evidence type="ECO:0000313" key="27">
    <source>
        <dbReference type="Proteomes" id="UP000234891"/>
    </source>
</evidence>
<accession>A0A2N5NGT6</accession>
<dbReference type="Proteomes" id="UP001079535">
    <property type="component" value="Unassembled WGS sequence"/>
</dbReference>
<dbReference type="Proteomes" id="UP001148455">
    <property type="component" value="Unassembled WGS sequence"/>
</dbReference>
<evidence type="ECO:0000313" key="32">
    <source>
        <dbReference type="Proteomes" id="UP000283992"/>
    </source>
</evidence>
<evidence type="ECO:0000313" key="6">
    <source>
        <dbReference type="EMBL" id="MCZ7693667.1"/>
    </source>
</evidence>
<feature type="domain" description="Protein CotJB" evidence="1">
    <location>
        <begin position="9"/>
        <end position="85"/>
    </location>
</feature>
<dbReference type="EMBL" id="JAAIRV010000052">
    <property type="protein sequence ID" value="NSI59921.1"/>
    <property type="molecule type" value="Genomic_DNA"/>
</dbReference>
<dbReference type="InterPro" id="IPR016571">
    <property type="entry name" value="Spore_coat_assembly_CotJB"/>
</dbReference>
<dbReference type="Proteomes" id="UP001149331">
    <property type="component" value="Unassembled WGS sequence"/>
</dbReference>
<dbReference type="RefSeq" id="WP_004844200.1">
    <property type="nucleotide sequence ID" value="NZ_AP031446.1"/>
</dbReference>
<dbReference type="InterPro" id="IPR024207">
    <property type="entry name" value="CotJB_dom"/>
</dbReference>
<evidence type="ECO:0000313" key="2">
    <source>
        <dbReference type="EMBL" id="MCB5495390.1"/>
    </source>
</evidence>
<dbReference type="EMBL" id="JAAIRM010000003">
    <property type="protein sequence ID" value="NSI18195.1"/>
    <property type="molecule type" value="Genomic_DNA"/>
</dbReference>